<dbReference type="Proteomes" id="UP000541444">
    <property type="component" value="Unassembled WGS sequence"/>
</dbReference>
<evidence type="ECO:0008006" key="7">
    <source>
        <dbReference type="Google" id="ProtNLM"/>
    </source>
</evidence>
<organism evidence="5 6">
    <name type="scientific">Kingdonia uniflora</name>
    <dbReference type="NCBI Taxonomy" id="39325"/>
    <lineage>
        <taxon>Eukaryota</taxon>
        <taxon>Viridiplantae</taxon>
        <taxon>Streptophyta</taxon>
        <taxon>Embryophyta</taxon>
        <taxon>Tracheophyta</taxon>
        <taxon>Spermatophyta</taxon>
        <taxon>Magnoliopsida</taxon>
        <taxon>Ranunculales</taxon>
        <taxon>Circaeasteraceae</taxon>
        <taxon>Kingdonia</taxon>
    </lineage>
</organism>
<feature type="region of interest" description="Disordered" evidence="4">
    <location>
        <begin position="73"/>
        <end position="105"/>
    </location>
</feature>
<protein>
    <recommendedName>
        <fullName evidence="7">Nodulation signaling pathway 1-like protein</fullName>
    </recommendedName>
</protein>
<feature type="short sequence motif" description="VHIID" evidence="3">
    <location>
        <begin position="206"/>
        <end position="210"/>
    </location>
</feature>
<evidence type="ECO:0000256" key="4">
    <source>
        <dbReference type="SAM" id="MobiDB-lite"/>
    </source>
</evidence>
<dbReference type="AlphaFoldDB" id="A0A7J7NVG9"/>
<dbReference type="PROSITE" id="PS50985">
    <property type="entry name" value="GRAS"/>
    <property type="match status" value="1"/>
</dbReference>
<dbReference type="Pfam" id="PF03514">
    <property type="entry name" value="GRAS"/>
    <property type="match status" value="1"/>
</dbReference>
<keyword evidence="1" id="KW-0805">Transcription regulation</keyword>
<dbReference type="PANTHER" id="PTHR31636">
    <property type="entry name" value="OSJNBA0084A10.13 PROTEIN-RELATED"/>
    <property type="match status" value="1"/>
</dbReference>
<accession>A0A7J7NVG9</accession>
<gene>
    <name evidence="5" type="ORF">GIB67_015041</name>
</gene>
<evidence type="ECO:0000313" key="6">
    <source>
        <dbReference type="Proteomes" id="UP000541444"/>
    </source>
</evidence>
<comment type="caution">
    <text evidence="3">Lacks conserved residue(s) required for the propagation of feature annotation.</text>
</comment>
<evidence type="ECO:0000256" key="1">
    <source>
        <dbReference type="ARBA" id="ARBA00023015"/>
    </source>
</evidence>
<evidence type="ECO:0000313" key="5">
    <source>
        <dbReference type="EMBL" id="KAF6171093.1"/>
    </source>
</evidence>
<comment type="caution">
    <text evidence="5">The sequence shown here is derived from an EMBL/GenBank/DDBJ whole genome shotgun (WGS) entry which is preliminary data.</text>
</comment>
<reference evidence="5 6" key="1">
    <citation type="journal article" date="2020" name="IScience">
        <title>Genome Sequencing of the Endangered Kingdonia uniflora (Circaeasteraceae, Ranunculales) Reveals Potential Mechanisms of Evolutionary Specialization.</title>
        <authorList>
            <person name="Sun Y."/>
            <person name="Deng T."/>
            <person name="Zhang A."/>
            <person name="Moore M.J."/>
            <person name="Landis J.B."/>
            <person name="Lin N."/>
            <person name="Zhang H."/>
            <person name="Zhang X."/>
            <person name="Huang J."/>
            <person name="Zhang X."/>
            <person name="Sun H."/>
            <person name="Wang H."/>
        </authorList>
    </citation>
    <scope>NUCLEOTIDE SEQUENCE [LARGE SCALE GENOMIC DNA]</scope>
    <source>
        <strain evidence="5">TB1705</strain>
        <tissue evidence="5">Leaf</tissue>
    </source>
</reference>
<keyword evidence="6" id="KW-1185">Reference proteome</keyword>
<name>A0A7J7NVG9_9MAGN</name>
<feature type="region of interest" description="SAW" evidence="3">
    <location>
        <begin position="394"/>
        <end position="471"/>
    </location>
</feature>
<proteinExistence type="inferred from homology"/>
<dbReference type="EMBL" id="JACGCM010000536">
    <property type="protein sequence ID" value="KAF6171093.1"/>
    <property type="molecule type" value="Genomic_DNA"/>
</dbReference>
<keyword evidence="2" id="KW-0804">Transcription</keyword>
<sequence length="480" mass="53202">MTIEQLDPNSSGGADHISDWLHDSVSFLSSFMDDPYDVDEINGYQWWDQSNDQEQNLISPISLPNVISPAATTATTTTSSGTTIASSSPSNPSKKRKSLETDDNDAVVVEEEVRTKIKRSLASPSGDANHRLAAHGLRALTQHLSSSPTSTLSPPPINYASTEPRLFQQALLKFNEVSPWFAFTNTIANASIIQVLAKEPNYSKNVHILDIGVSHGLQWPTLFEALSRRAGGPPPLLRLTIIAETAQNSSAPFSTGPSGDDYPSILLRFAKSYNLNFQINLIKNQSLQTLTPQIINASKDDNETLIICAQFRLHHLNHTTPDDHRTNFIKTLKDLHPKALILCDNDMECSCIQCSDFATGFARKVDYLWKFLDSTSAAFKGRECEFRRIVEGEAAMALVNRGELNEAKDKWCERIGGVGFSGEGFGEDAIDGGRALLRKYDSNWEMRVDEKDGFARLWWKGQPVSFCSLWTLEKKAVSDS</sequence>
<dbReference type="InterPro" id="IPR005202">
    <property type="entry name" value="TF_GRAS"/>
</dbReference>
<evidence type="ECO:0000256" key="2">
    <source>
        <dbReference type="ARBA" id="ARBA00023163"/>
    </source>
</evidence>
<evidence type="ECO:0000256" key="3">
    <source>
        <dbReference type="PROSITE-ProRule" id="PRU01191"/>
    </source>
</evidence>
<dbReference type="OrthoDB" id="1908565at2759"/>
<comment type="similarity">
    <text evidence="3">Belongs to the GRAS family.</text>
</comment>
<feature type="compositionally biased region" description="Low complexity" evidence="4">
    <location>
        <begin position="73"/>
        <end position="92"/>
    </location>
</feature>